<dbReference type="PANTHER" id="PTHR33908">
    <property type="entry name" value="MANNOSYLTRANSFERASE YKCB-RELATED"/>
    <property type="match status" value="1"/>
</dbReference>
<keyword evidence="6 8" id="KW-1133">Transmembrane helix</keyword>
<dbReference type="GO" id="GO:0009103">
    <property type="term" value="P:lipopolysaccharide biosynthetic process"/>
    <property type="evidence" value="ECO:0007669"/>
    <property type="project" value="TreeGrafter"/>
</dbReference>
<keyword evidence="5 8" id="KW-0812">Transmembrane</keyword>
<name>A0AAC9JT08_9HYPH</name>
<feature type="transmembrane region" description="Helical" evidence="8">
    <location>
        <begin position="357"/>
        <end position="373"/>
    </location>
</feature>
<evidence type="ECO:0000256" key="3">
    <source>
        <dbReference type="ARBA" id="ARBA00022676"/>
    </source>
</evidence>
<dbReference type="GO" id="GO:0016763">
    <property type="term" value="F:pentosyltransferase activity"/>
    <property type="evidence" value="ECO:0007669"/>
    <property type="project" value="TreeGrafter"/>
</dbReference>
<evidence type="ECO:0000256" key="6">
    <source>
        <dbReference type="ARBA" id="ARBA00022989"/>
    </source>
</evidence>
<feature type="transmembrane region" description="Helical" evidence="8">
    <location>
        <begin position="301"/>
        <end position="325"/>
    </location>
</feature>
<sequence>MALIGESTAPAGVRKKGAVQGGDWAQRLVAALSASHARALVVLFLLSCAVFAPGFASLQPMDRDEPRFAQASKQMLETGDFVDIRFQDEARHKKPVGIYWLQSAVVAGAEALGVDNARATIAYYRIPSFLGAVATVLVTYWAALAFVSPGGALLAGAFMAASILLGVEARLAKTDAVLTATTVVMFGSLARLYLWRDRIIPAGTIAAFWAAFALSILVKGPIGPMVVGLAAAALSVRARAVGWLKGLRPGWGLLLTALIVAPWFIAIAMKTGGAFFDESVGKDMLAKVGSGQEKHWAPPGFYLLAFFGTFWPAAVLTAIALPLAWRWRAEPWVAVCLAWVLPSWIIFEAVPTKLPHYVLPLYPALAIFTVKVMELGEVGPHRPAAVPAALLIPFIPLGLLIGLGIAGHQLDGVPPYAGMPGMLVATLVAVWAWLAFRRGAVIKTAVLAIAASLVLSASVWGLTQPLLRALKLSPRLAEAVTSIGCPSPQVVTVGYREPSLVFLVGTDLAMASDGQAAAAFLDGPGCRIALVEARAEQEFLASLGEMGKTPRLVTRVPGFNINGGRKLDVGVYVTGE</sequence>
<feature type="transmembrane region" description="Helical" evidence="8">
    <location>
        <begin position="331"/>
        <end position="350"/>
    </location>
</feature>
<evidence type="ECO:0000256" key="8">
    <source>
        <dbReference type="SAM" id="Phobius"/>
    </source>
</evidence>
<evidence type="ECO:0000256" key="7">
    <source>
        <dbReference type="ARBA" id="ARBA00023136"/>
    </source>
</evidence>
<dbReference type="EMBL" id="CP018095">
    <property type="protein sequence ID" value="APF37809.1"/>
    <property type="molecule type" value="Genomic_DNA"/>
</dbReference>
<proteinExistence type="predicted"/>
<keyword evidence="7 8" id="KW-0472">Membrane</keyword>
<evidence type="ECO:0000313" key="10">
    <source>
        <dbReference type="Proteomes" id="UP000182703"/>
    </source>
</evidence>
<dbReference type="InterPro" id="IPR050297">
    <property type="entry name" value="LipidA_mod_glycosyltrf_83"/>
</dbReference>
<dbReference type="KEGG" id="cdq:BOQ54_11100"/>
<feature type="transmembrane region" description="Helical" evidence="8">
    <location>
        <begin position="199"/>
        <end position="218"/>
    </location>
</feature>
<feature type="transmembrane region" description="Helical" evidence="8">
    <location>
        <begin position="176"/>
        <end position="193"/>
    </location>
</feature>
<gene>
    <name evidence="9" type="ORF">BOQ54_11100</name>
</gene>
<evidence type="ECO:0000256" key="2">
    <source>
        <dbReference type="ARBA" id="ARBA00022475"/>
    </source>
</evidence>
<accession>A0AAC9JT08</accession>
<evidence type="ECO:0000256" key="5">
    <source>
        <dbReference type="ARBA" id="ARBA00022692"/>
    </source>
</evidence>
<dbReference type="Proteomes" id="UP000182703">
    <property type="component" value="Chromosome"/>
</dbReference>
<feature type="transmembrane region" description="Helical" evidence="8">
    <location>
        <begin position="440"/>
        <end position="462"/>
    </location>
</feature>
<feature type="transmembrane region" description="Helical" evidence="8">
    <location>
        <begin position="385"/>
        <end position="406"/>
    </location>
</feature>
<dbReference type="AlphaFoldDB" id="A0AAC9JT08"/>
<feature type="transmembrane region" description="Helical" evidence="8">
    <location>
        <begin position="37"/>
        <end position="58"/>
    </location>
</feature>
<feature type="transmembrane region" description="Helical" evidence="8">
    <location>
        <begin position="413"/>
        <end position="434"/>
    </location>
</feature>
<comment type="subcellular location">
    <subcellularLocation>
        <location evidence="1">Cell membrane</location>
        <topology evidence="1">Multi-pass membrane protein</topology>
    </subcellularLocation>
</comment>
<feature type="transmembrane region" description="Helical" evidence="8">
    <location>
        <begin position="126"/>
        <end position="146"/>
    </location>
</feature>
<dbReference type="PANTHER" id="PTHR33908:SF3">
    <property type="entry name" value="UNDECAPRENYL PHOSPHATE-ALPHA-4-AMINO-4-DEOXY-L-ARABINOSE ARABINOSYL TRANSFERASE"/>
    <property type="match status" value="1"/>
</dbReference>
<evidence type="ECO:0000256" key="1">
    <source>
        <dbReference type="ARBA" id="ARBA00004651"/>
    </source>
</evidence>
<keyword evidence="10" id="KW-1185">Reference proteome</keyword>
<evidence type="ECO:0000256" key="4">
    <source>
        <dbReference type="ARBA" id="ARBA00022679"/>
    </source>
</evidence>
<keyword evidence="4 9" id="KW-0808">Transferase</keyword>
<protein>
    <submittedName>
        <fullName evidence="9">Glycosyl transferase</fullName>
    </submittedName>
</protein>
<keyword evidence="3" id="KW-0328">Glycosyltransferase</keyword>
<reference evidence="9 10" key="1">
    <citation type="submission" date="2016-11" db="EMBL/GenBank/DDBJ databases">
        <title>Complete genome sequence of the aerobically denitrifying bacterium Chelatococcus daeguensis TAD1.</title>
        <authorList>
            <person name="Yang Y."/>
            <person name="Huang S."/>
            <person name="Lin E."/>
        </authorList>
    </citation>
    <scope>NUCLEOTIDE SEQUENCE [LARGE SCALE GENOMIC DNA]</scope>
    <source>
        <strain evidence="9 10">TAD1</strain>
    </source>
</reference>
<dbReference type="RefSeq" id="WP_071923931.1">
    <property type="nucleotide sequence ID" value="NZ_CP018095.1"/>
</dbReference>
<evidence type="ECO:0000313" key="9">
    <source>
        <dbReference type="EMBL" id="APF37809.1"/>
    </source>
</evidence>
<dbReference type="GO" id="GO:0010041">
    <property type="term" value="P:response to iron(III) ion"/>
    <property type="evidence" value="ECO:0007669"/>
    <property type="project" value="TreeGrafter"/>
</dbReference>
<organism evidence="9 10">
    <name type="scientific">Chelatococcus daeguensis</name>
    <dbReference type="NCBI Taxonomy" id="444444"/>
    <lineage>
        <taxon>Bacteria</taxon>
        <taxon>Pseudomonadati</taxon>
        <taxon>Pseudomonadota</taxon>
        <taxon>Alphaproteobacteria</taxon>
        <taxon>Hyphomicrobiales</taxon>
        <taxon>Chelatococcaceae</taxon>
        <taxon>Chelatococcus</taxon>
    </lineage>
</organism>
<feature type="transmembrane region" description="Helical" evidence="8">
    <location>
        <begin position="250"/>
        <end position="269"/>
    </location>
</feature>
<keyword evidence="2" id="KW-1003">Cell membrane</keyword>
<feature type="transmembrane region" description="Helical" evidence="8">
    <location>
        <begin position="152"/>
        <end position="169"/>
    </location>
</feature>
<dbReference type="GO" id="GO:0005886">
    <property type="term" value="C:plasma membrane"/>
    <property type="evidence" value="ECO:0007669"/>
    <property type="project" value="UniProtKB-SubCell"/>
</dbReference>